<evidence type="ECO:0000256" key="1">
    <source>
        <dbReference type="ARBA" id="ARBA00009995"/>
    </source>
</evidence>
<dbReference type="OrthoDB" id="5835829at2759"/>
<evidence type="ECO:0000256" key="4">
    <source>
        <dbReference type="RuleBase" id="RU362057"/>
    </source>
</evidence>
<dbReference type="OMA" id="HEARSIM"/>
<dbReference type="Gene3D" id="3.40.50.2000">
    <property type="entry name" value="Glycogen Phosphorylase B"/>
    <property type="match status" value="2"/>
</dbReference>
<dbReference type="PANTHER" id="PTHR48049">
    <property type="entry name" value="GLYCOSYLTRANSFERASE"/>
    <property type="match status" value="1"/>
</dbReference>
<dbReference type="SUPFAM" id="SSF53756">
    <property type="entry name" value="UDP-Glycosyltransferase/glycogen phosphorylase"/>
    <property type="match status" value="1"/>
</dbReference>
<dbReference type="InterPro" id="IPR035595">
    <property type="entry name" value="UDP_glycos_trans_CS"/>
</dbReference>
<evidence type="ECO:0000313" key="6">
    <source>
        <dbReference type="Proteomes" id="UP000032304"/>
    </source>
</evidence>
<accession>A0A0D2UIA0</accession>
<dbReference type="Gramene" id="KJB68394">
    <property type="protein sequence ID" value="KJB68394"/>
    <property type="gene ID" value="B456_010G242800"/>
</dbReference>
<dbReference type="Proteomes" id="UP000032304">
    <property type="component" value="Chromosome 10"/>
</dbReference>
<dbReference type="PROSITE" id="PS00375">
    <property type="entry name" value="UDPGT"/>
    <property type="match status" value="1"/>
</dbReference>
<dbReference type="FunFam" id="3.40.50.2000:FF:000037">
    <property type="entry name" value="Glycosyltransferase"/>
    <property type="match status" value="1"/>
</dbReference>
<dbReference type="InterPro" id="IPR002213">
    <property type="entry name" value="UDP_glucos_trans"/>
</dbReference>
<dbReference type="KEGG" id="gra:105774497"/>
<dbReference type="AlphaFoldDB" id="A0A0D2UIA0"/>
<dbReference type="EC" id="2.4.1.-" evidence="4"/>
<reference evidence="5 6" key="1">
    <citation type="journal article" date="2012" name="Nature">
        <title>Repeated polyploidization of Gossypium genomes and the evolution of spinnable cotton fibres.</title>
        <authorList>
            <person name="Paterson A.H."/>
            <person name="Wendel J.F."/>
            <person name="Gundlach H."/>
            <person name="Guo H."/>
            <person name="Jenkins J."/>
            <person name="Jin D."/>
            <person name="Llewellyn D."/>
            <person name="Showmaker K.C."/>
            <person name="Shu S."/>
            <person name="Udall J."/>
            <person name="Yoo M.J."/>
            <person name="Byers R."/>
            <person name="Chen W."/>
            <person name="Doron-Faigenboim A."/>
            <person name="Duke M.V."/>
            <person name="Gong L."/>
            <person name="Grimwood J."/>
            <person name="Grover C."/>
            <person name="Grupp K."/>
            <person name="Hu G."/>
            <person name="Lee T.H."/>
            <person name="Li J."/>
            <person name="Lin L."/>
            <person name="Liu T."/>
            <person name="Marler B.S."/>
            <person name="Page J.T."/>
            <person name="Roberts A.W."/>
            <person name="Romanel E."/>
            <person name="Sanders W.S."/>
            <person name="Szadkowski E."/>
            <person name="Tan X."/>
            <person name="Tang H."/>
            <person name="Xu C."/>
            <person name="Wang J."/>
            <person name="Wang Z."/>
            <person name="Zhang D."/>
            <person name="Zhang L."/>
            <person name="Ashrafi H."/>
            <person name="Bedon F."/>
            <person name="Bowers J.E."/>
            <person name="Brubaker C.L."/>
            <person name="Chee P.W."/>
            <person name="Das S."/>
            <person name="Gingle A.R."/>
            <person name="Haigler C.H."/>
            <person name="Harker D."/>
            <person name="Hoffmann L.V."/>
            <person name="Hovav R."/>
            <person name="Jones D.C."/>
            <person name="Lemke C."/>
            <person name="Mansoor S."/>
            <person name="ur Rahman M."/>
            <person name="Rainville L.N."/>
            <person name="Rambani A."/>
            <person name="Reddy U.K."/>
            <person name="Rong J.K."/>
            <person name="Saranga Y."/>
            <person name="Scheffler B.E."/>
            <person name="Scheffler J.A."/>
            <person name="Stelly D.M."/>
            <person name="Triplett B.A."/>
            <person name="Van Deynze A."/>
            <person name="Vaslin M.F."/>
            <person name="Waghmare V.N."/>
            <person name="Walford S.A."/>
            <person name="Wright R.J."/>
            <person name="Zaki E.A."/>
            <person name="Zhang T."/>
            <person name="Dennis E.S."/>
            <person name="Mayer K.F."/>
            <person name="Peterson D.G."/>
            <person name="Rokhsar D.S."/>
            <person name="Wang X."/>
            <person name="Schmutz J."/>
        </authorList>
    </citation>
    <scope>NUCLEOTIDE SEQUENCE [LARGE SCALE GENOMIC DNA]</scope>
</reference>
<keyword evidence="6" id="KW-1185">Reference proteome</keyword>
<name>A0A0D2UIA0_GOSRA</name>
<keyword evidence="2 3" id="KW-0808">Transferase</keyword>
<sequence>MADKTFHIAMYPWFALGHITPFVHLANKLAENGHKISFFLPAKTLRRVEAFNLHPNLVTFIPIIVPHVEGLPLGAETTNDVPFPLHPLIMTAMDCTEPDIEAYLRELKPHFVFFDFACWLPTLTHELGIKSVVYCVISSGTIGYLLSPARKIIERGLTGLDLLEPPKGFPSSSVKLRVYEAQGLAAVTTMDYGSGISFAGRHLKSFSDCDAIGFKTCKEIEGPYCEYIGKQFEKPMLYAGPVVPEPPKMALEERWERLLSNFEAKTLIFCTFGSECVLKKDQFQELVLGLELTGLPFLVALKPPTGAQTIESDLPEGFQERVNGTGFIYGGWVPQQLILRHPSVGCFVTHCGSGSLAEAMVNDCQLVLVPHFGDQIINARLMAGDLRIGVEVEKREKDGFFTKDDVNKAVKAVMDGDSELGKEVRANHAKWKEFLLAPGLENYYINDFVMKLNNLM</sequence>
<dbReference type="Pfam" id="PF00201">
    <property type="entry name" value="UDPGT"/>
    <property type="match status" value="1"/>
</dbReference>
<proteinExistence type="inferred from homology"/>
<dbReference type="InterPro" id="IPR050481">
    <property type="entry name" value="UDP-glycosyltransf_plant"/>
</dbReference>
<evidence type="ECO:0000256" key="2">
    <source>
        <dbReference type="ARBA" id="ARBA00022679"/>
    </source>
</evidence>
<gene>
    <name evidence="5" type="ORF">B456_010G242800</name>
</gene>
<evidence type="ECO:0000256" key="3">
    <source>
        <dbReference type="RuleBase" id="RU003718"/>
    </source>
</evidence>
<organism evidence="5 6">
    <name type="scientific">Gossypium raimondii</name>
    <name type="common">Peruvian cotton</name>
    <name type="synonym">Gossypium klotzschianum subsp. raimondii</name>
    <dbReference type="NCBI Taxonomy" id="29730"/>
    <lineage>
        <taxon>Eukaryota</taxon>
        <taxon>Viridiplantae</taxon>
        <taxon>Streptophyta</taxon>
        <taxon>Embryophyta</taxon>
        <taxon>Tracheophyta</taxon>
        <taxon>Spermatophyta</taxon>
        <taxon>Magnoliopsida</taxon>
        <taxon>eudicotyledons</taxon>
        <taxon>Gunneridae</taxon>
        <taxon>Pentapetalae</taxon>
        <taxon>rosids</taxon>
        <taxon>malvids</taxon>
        <taxon>Malvales</taxon>
        <taxon>Malvaceae</taxon>
        <taxon>Malvoideae</taxon>
        <taxon>Gossypium</taxon>
    </lineage>
</organism>
<comment type="similarity">
    <text evidence="1 3">Belongs to the UDP-glycosyltransferase family.</text>
</comment>
<protein>
    <recommendedName>
        <fullName evidence="4">Glycosyltransferase</fullName>
        <ecNumber evidence="4">2.4.1.-</ecNumber>
    </recommendedName>
</protein>
<dbReference type="FunFam" id="3.40.50.2000:FF:000087">
    <property type="entry name" value="Glycosyltransferase"/>
    <property type="match status" value="1"/>
</dbReference>
<dbReference type="EMBL" id="CM001749">
    <property type="protein sequence ID" value="KJB68394.1"/>
    <property type="molecule type" value="Genomic_DNA"/>
</dbReference>
<dbReference type="PANTHER" id="PTHR48049:SF167">
    <property type="entry name" value="GLYCOSYLTRANSFERASE"/>
    <property type="match status" value="1"/>
</dbReference>
<keyword evidence="3" id="KW-0328">Glycosyltransferase</keyword>
<dbReference type="CDD" id="cd03784">
    <property type="entry name" value="GT1_Gtf-like"/>
    <property type="match status" value="1"/>
</dbReference>
<dbReference type="eggNOG" id="KOG1192">
    <property type="taxonomic scope" value="Eukaryota"/>
</dbReference>
<evidence type="ECO:0000313" key="5">
    <source>
        <dbReference type="EMBL" id="KJB68394.1"/>
    </source>
</evidence>
<dbReference type="GO" id="GO:0035251">
    <property type="term" value="F:UDP-glucosyltransferase activity"/>
    <property type="evidence" value="ECO:0007669"/>
    <property type="project" value="InterPro"/>
</dbReference>